<feature type="domain" description="Flagellar basal body rod protein N-terminal" evidence="6">
    <location>
        <begin position="6"/>
        <end position="34"/>
    </location>
</feature>
<dbReference type="Gene3D" id="2.60.98.20">
    <property type="entry name" value="Flagellar hook protein FlgE"/>
    <property type="match status" value="1"/>
</dbReference>
<evidence type="ECO:0000259" key="8">
    <source>
        <dbReference type="Pfam" id="PF07559"/>
    </source>
</evidence>
<dbReference type="GO" id="GO:0009425">
    <property type="term" value="C:bacterial-type flagellum basal body"/>
    <property type="evidence" value="ECO:0007669"/>
    <property type="project" value="UniProtKB-SubCell"/>
</dbReference>
<evidence type="ECO:0000313" key="10">
    <source>
        <dbReference type="EMBL" id="QAZ68152.1"/>
    </source>
</evidence>
<dbReference type="InterPro" id="IPR037925">
    <property type="entry name" value="FlgE/F/G-like"/>
</dbReference>
<gene>
    <name evidence="10" type="ORF">C3Y92_13340</name>
</gene>
<keyword evidence="10" id="KW-0966">Cell projection</keyword>
<dbReference type="InterPro" id="IPR037058">
    <property type="entry name" value="Falgellar_hook_FlgE_sf"/>
</dbReference>
<keyword evidence="11" id="KW-1185">Reference proteome</keyword>
<comment type="subcellular location">
    <subcellularLocation>
        <location evidence="1 5">Bacterial flagellum basal body</location>
    </subcellularLocation>
</comment>
<evidence type="ECO:0000259" key="6">
    <source>
        <dbReference type="Pfam" id="PF00460"/>
    </source>
</evidence>
<dbReference type="AlphaFoldDB" id="A0A4V0YR08"/>
<dbReference type="EMBL" id="CP026538">
    <property type="protein sequence ID" value="QAZ68152.1"/>
    <property type="molecule type" value="Genomic_DNA"/>
</dbReference>
<name>A0A4V0YR08_9BACT</name>
<dbReference type="InterPro" id="IPR019776">
    <property type="entry name" value="Flagellar_basal_body_rod_CS"/>
</dbReference>
<dbReference type="KEGG" id="dcb:C3Y92_13340"/>
<feature type="domain" description="Flagellar hook protein FlgE/F/G-like D1" evidence="9">
    <location>
        <begin position="85"/>
        <end position="158"/>
    </location>
</feature>
<dbReference type="GO" id="GO:0071978">
    <property type="term" value="P:bacterial-type flagellum-dependent swarming motility"/>
    <property type="evidence" value="ECO:0007669"/>
    <property type="project" value="TreeGrafter"/>
</dbReference>
<dbReference type="InterPro" id="IPR010930">
    <property type="entry name" value="Flg_bb/hook_C_dom"/>
</dbReference>
<evidence type="ECO:0000256" key="5">
    <source>
        <dbReference type="RuleBase" id="RU362116"/>
    </source>
</evidence>
<dbReference type="PROSITE" id="PS00588">
    <property type="entry name" value="FLAGELLA_BB_ROD"/>
    <property type="match status" value="1"/>
</dbReference>
<evidence type="ECO:0000256" key="1">
    <source>
        <dbReference type="ARBA" id="ARBA00004117"/>
    </source>
</evidence>
<dbReference type="RefSeq" id="WP_129353368.1">
    <property type="nucleotide sequence ID" value="NZ_CP026538.1"/>
</dbReference>
<dbReference type="Pfam" id="PF00460">
    <property type="entry name" value="Flg_bb_rod"/>
    <property type="match status" value="1"/>
</dbReference>
<dbReference type="Pfam" id="PF07559">
    <property type="entry name" value="FlgE_D2"/>
    <property type="match status" value="1"/>
</dbReference>
<dbReference type="PANTHER" id="PTHR30435">
    <property type="entry name" value="FLAGELLAR PROTEIN"/>
    <property type="match status" value="1"/>
</dbReference>
<dbReference type="Pfam" id="PF22692">
    <property type="entry name" value="LlgE_F_G_D1"/>
    <property type="match status" value="1"/>
</dbReference>
<dbReference type="InterPro" id="IPR011491">
    <property type="entry name" value="FlgE_D2"/>
</dbReference>
<evidence type="ECO:0000313" key="11">
    <source>
        <dbReference type="Proteomes" id="UP000293296"/>
    </source>
</evidence>
<dbReference type="InterPro" id="IPR053967">
    <property type="entry name" value="LlgE_F_G-like_D1"/>
</dbReference>
<evidence type="ECO:0000256" key="3">
    <source>
        <dbReference type="ARBA" id="ARBA00019015"/>
    </source>
</evidence>
<organism evidence="10 11">
    <name type="scientific">Solidesulfovibrio carbinolicus</name>
    <dbReference type="NCBI Taxonomy" id="296842"/>
    <lineage>
        <taxon>Bacteria</taxon>
        <taxon>Pseudomonadati</taxon>
        <taxon>Thermodesulfobacteriota</taxon>
        <taxon>Desulfovibrionia</taxon>
        <taxon>Desulfovibrionales</taxon>
        <taxon>Desulfovibrionaceae</taxon>
        <taxon>Solidesulfovibrio</taxon>
    </lineage>
</organism>
<sequence>MSSIWTGVSGLLTYSQGIATTGNNLANVNTVGYKSSRMLFADMISTMAGGTSDGSQIGTGVQVGSIALQTSVGSLQDASNSTDLAITGERGYFIVKDAANDKTYYTRAGDFNFDKNGSLMSATGCNVQGWAVDQDAILKAKRNNVILSEVPTTGTVTDITIKDFTIDPQATGTMEVVTNLDSQSSVGELDATDPYFTMFKNYDATNDTPVADSDYQATIKIYDSDGVAHTATVYYSKTSDNSGKEYWEYMVTVPPEEDGSATTSGTTKAGVLMVGTLTFSAQGVLENQTAFTPNGSDPTSLSNWTQASLTSSGVPEFSATFKSASNGSALPSQTIAFKTGLSSTDGSWNSGSAANAGAIGTQASLNLGYNPSATLNAVYCTTNYATSSYTQTSQQDGYAKGEMTATNVDENGVLWGSFTNGQTKALYVLALADFTNPTDLYRNGNNLLTPTTESGKASVGRANSGVFDSIAGNTLESSNVDMASEMVNLIVNQRAFQANSKVVTTAESLMETALQIKK</sequence>
<dbReference type="InterPro" id="IPR001444">
    <property type="entry name" value="Flag_bb_rod_N"/>
</dbReference>
<reference evidence="10 11" key="1">
    <citation type="submission" date="2018-02" db="EMBL/GenBank/DDBJ databases">
        <title>Genome sequence of Desulfovibrio carbinolicus DSM 3852.</title>
        <authorList>
            <person name="Wilbanks E."/>
            <person name="Skennerton C.T."/>
            <person name="Orphan V.J."/>
        </authorList>
    </citation>
    <scope>NUCLEOTIDE SEQUENCE [LARGE SCALE GENOMIC DNA]</scope>
    <source>
        <strain evidence="10 11">DSM 3852</strain>
    </source>
</reference>
<keyword evidence="10" id="KW-0969">Cilium</keyword>
<evidence type="ECO:0000256" key="4">
    <source>
        <dbReference type="ARBA" id="ARBA00023143"/>
    </source>
</evidence>
<feature type="domain" description="Flagellar hook protein FlgE D2" evidence="8">
    <location>
        <begin position="195"/>
        <end position="398"/>
    </location>
</feature>
<dbReference type="GO" id="GO:0005829">
    <property type="term" value="C:cytosol"/>
    <property type="evidence" value="ECO:0007669"/>
    <property type="project" value="TreeGrafter"/>
</dbReference>
<proteinExistence type="inferred from homology"/>
<accession>A0A4V0YR08</accession>
<evidence type="ECO:0000259" key="7">
    <source>
        <dbReference type="Pfam" id="PF06429"/>
    </source>
</evidence>
<keyword evidence="10" id="KW-0282">Flagellum</keyword>
<dbReference type="OrthoDB" id="9804559at2"/>
<evidence type="ECO:0000259" key="9">
    <source>
        <dbReference type="Pfam" id="PF22692"/>
    </source>
</evidence>
<dbReference type="Pfam" id="PF06429">
    <property type="entry name" value="Flg_bbr_C"/>
    <property type="match status" value="1"/>
</dbReference>
<dbReference type="PANTHER" id="PTHR30435:SF1">
    <property type="entry name" value="FLAGELLAR HOOK PROTEIN FLGE"/>
    <property type="match status" value="1"/>
</dbReference>
<feature type="domain" description="Flagellar basal-body/hook protein C-terminal" evidence="7">
    <location>
        <begin position="474"/>
        <end position="516"/>
    </location>
</feature>
<dbReference type="InterPro" id="IPR020013">
    <property type="entry name" value="Flagellar_FlgE/F/G"/>
</dbReference>
<evidence type="ECO:0000256" key="2">
    <source>
        <dbReference type="ARBA" id="ARBA00009677"/>
    </source>
</evidence>
<dbReference type="GO" id="GO:0009424">
    <property type="term" value="C:bacterial-type flagellum hook"/>
    <property type="evidence" value="ECO:0007669"/>
    <property type="project" value="TreeGrafter"/>
</dbReference>
<comment type="function">
    <text evidence="5">A flexible structure which links the flagellar filament to the drive apparatus in the basal body.</text>
</comment>
<comment type="similarity">
    <text evidence="2 5">Belongs to the flagella basal body rod proteins family.</text>
</comment>
<dbReference type="NCBIfam" id="TIGR03506">
    <property type="entry name" value="FlgEFG_subfam"/>
    <property type="match status" value="1"/>
</dbReference>
<dbReference type="SUPFAM" id="SSF117143">
    <property type="entry name" value="Flagellar hook protein flgE"/>
    <property type="match status" value="1"/>
</dbReference>
<keyword evidence="4 5" id="KW-0975">Bacterial flagellum</keyword>
<dbReference type="Proteomes" id="UP000293296">
    <property type="component" value="Chromosome"/>
</dbReference>
<protein>
    <recommendedName>
        <fullName evidence="3 5">Flagellar hook protein FlgE</fullName>
    </recommendedName>
</protein>